<organism evidence="2 3">
    <name type="scientific">Arcobacter arenosus</name>
    <dbReference type="NCBI Taxonomy" id="2576037"/>
    <lineage>
        <taxon>Bacteria</taxon>
        <taxon>Pseudomonadati</taxon>
        <taxon>Campylobacterota</taxon>
        <taxon>Epsilonproteobacteria</taxon>
        <taxon>Campylobacterales</taxon>
        <taxon>Arcobacteraceae</taxon>
        <taxon>Arcobacter</taxon>
    </lineage>
</organism>
<accession>A0A5R8XYY7</accession>
<dbReference type="SUPFAM" id="SSF81296">
    <property type="entry name" value="E set domains"/>
    <property type="match status" value="1"/>
</dbReference>
<dbReference type="Gene3D" id="2.60.40.10">
    <property type="entry name" value="Immunoglobulins"/>
    <property type="match status" value="1"/>
</dbReference>
<dbReference type="OrthoDB" id="5344746at2"/>
<evidence type="ECO:0000313" key="3">
    <source>
        <dbReference type="Proteomes" id="UP000308901"/>
    </source>
</evidence>
<name>A0A5R8XYY7_9BACT</name>
<evidence type="ECO:0000259" key="1">
    <source>
        <dbReference type="Pfam" id="PF08770"/>
    </source>
</evidence>
<gene>
    <name evidence="2" type="primary">soxZ</name>
    <name evidence="2" type="ORF">FDK22_13720</name>
</gene>
<protein>
    <submittedName>
        <fullName evidence="2">Thiosulfate oxidation carrier complex protein SoxZ</fullName>
    </submittedName>
</protein>
<dbReference type="InterPro" id="IPR014880">
    <property type="entry name" value="SoxZ_dom"/>
</dbReference>
<feature type="domain" description="Sulphur oxidation protein SoxZ" evidence="1">
    <location>
        <begin position="8"/>
        <end position="102"/>
    </location>
</feature>
<sequence length="105" mass="11848">MAGKTRIKAKLKKGVVTVKALAKHDMLSNQEAKRAKKEANWITYIVAKVGETVVYEVSTSQFLSKNPYFKFSFNADELGIKKDDKLSFSWVDLKGNTQSDSMKIK</sequence>
<dbReference type="AlphaFoldDB" id="A0A5R8XYY7"/>
<dbReference type="RefSeq" id="WP_138153548.1">
    <property type="nucleotide sequence ID" value="NZ_CBDDKQ010000004.1"/>
</dbReference>
<dbReference type="InterPro" id="IPR013783">
    <property type="entry name" value="Ig-like_fold"/>
</dbReference>
<dbReference type="Proteomes" id="UP000308901">
    <property type="component" value="Unassembled WGS sequence"/>
</dbReference>
<dbReference type="NCBIfam" id="TIGR04490">
    <property type="entry name" value="SoxZ_true"/>
    <property type="match status" value="1"/>
</dbReference>
<dbReference type="EMBL" id="VANU01000006">
    <property type="protein sequence ID" value="TLP36318.1"/>
    <property type="molecule type" value="Genomic_DNA"/>
</dbReference>
<dbReference type="InterPro" id="IPR030995">
    <property type="entry name" value="SoxZ"/>
</dbReference>
<comment type="caution">
    <text evidence="2">The sequence shown here is derived from an EMBL/GenBank/DDBJ whole genome shotgun (WGS) entry which is preliminary data.</text>
</comment>
<reference evidence="2 3" key="1">
    <citation type="submission" date="2019-05" db="EMBL/GenBank/DDBJ databases">
        <title>Arcobacter sp. nov., isolated from sea sediment.</title>
        <authorList>
            <person name="Kim W."/>
        </authorList>
    </citation>
    <scope>NUCLEOTIDE SEQUENCE [LARGE SCALE GENOMIC DNA]</scope>
    <source>
        <strain evidence="2 3">CAU 1517</strain>
    </source>
</reference>
<proteinExistence type="predicted"/>
<evidence type="ECO:0000313" key="2">
    <source>
        <dbReference type="EMBL" id="TLP36318.1"/>
    </source>
</evidence>
<dbReference type="Pfam" id="PF08770">
    <property type="entry name" value="SoxZ"/>
    <property type="match status" value="1"/>
</dbReference>
<keyword evidence="3" id="KW-1185">Reference proteome</keyword>
<dbReference type="InterPro" id="IPR014756">
    <property type="entry name" value="Ig_E-set"/>
</dbReference>